<dbReference type="Proteomes" id="UP000032483">
    <property type="component" value="Unassembled WGS sequence"/>
</dbReference>
<reference evidence="1" key="1">
    <citation type="submission" date="2015-02" db="EMBL/GenBank/DDBJ databases">
        <title>A novel member of the family Ruminococcaceae isolated from human feces.</title>
        <authorList>
            <person name="Shkoporov A.N."/>
            <person name="Chaplin A.V."/>
            <person name="Motuzova O.V."/>
            <person name="Kafarskaia L.I."/>
            <person name="Khokhlova E.V."/>
            <person name="Efimov B.A."/>
        </authorList>
    </citation>
    <scope>NUCLEOTIDE SEQUENCE [LARGE SCALE GENOMIC DNA]</scope>
    <source>
        <strain evidence="1">585-1</strain>
    </source>
</reference>
<dbReference type="GeneID" id="42858596"/>
<protein>
    <submittedName>
        <fullName evidence="1">Uncharacterized protein</fullName>
    </submittedName>
</protein>
<organism evidence="1 2">
    <name type="scientific">Ruthenibacterium lactatiformans</name>
    <dbReference type="NCBI Taxonomy" id="1550024"/>
    <lineage>
        <taxon>Bacteria</taxon>
        <taxon>Bacillati</taxon>
        <taxon>Bacillota</taxon>
        <taxon>Clostridia</taxon>
        <taxon>Eubacteriales</taxon>
        <taxon>Oscillospiraceae</taxon>
        <taxon>Ruthenibacterium</taxon>
    </lineage>
</organism>
<gene>
    <name evidence="1" type="ORF">TQ39_18865</name>
</gene>
<dbReference type="RefSeq" id="WP_050006669.1">
    <property type="nucleotide sequence ID" value="NZ_JXXK01000053.1"/>
</dbReference>
<proteinExistence type="predicted"/>
<keyword evidence="2" id="KW-1185">Reference proteome</keyword>
<name>A0A0D8IV01_9FIRM</name>
<evidence type="ECO:0000313" key="2">
    <source>
        <dbReference type="Proteomes" id="UP000032483"/>
    </source>
</evidence>
<accession>A0A0D8IV01</accession>
<evidence type="ECO:0000313" key="1">
    <source>
        <dbReference type="EMBL" id="KJF38299.1"/>
    </source>
</evidence>
<sequence length="164" mass="19309">MRIERKFETAANEEIAAYQRETMMENAKKTPAELKADELELKSSFERMMAKIALKEKYSHRVLNPTKWKAFERFYQAAIKMAEDTQSNILIESDEESKATITISNRTLVFQKEYTNPVTSVFCDLMSHAKECWIHSKDGGIEIIFWFEICDEFIRTDLYNKELQ</sequence>
<comment type="caution">
    <text evidence="1">The sequence shown here is derived from an EMBL/GenBank/DDBJ whole genome shotgun (WGS) entry which is preliminary data.</text>
</comment>
<dbReference type="AlphaFoldDB" id="A0A0D8IV01"/>
<dbReference type="EMBL" id="JXXK01000053">
    <property type="protein sequence ID" value="KJF38299.1"/>
    <property type="molecule type" value="Genomic_DNA"/>
</dbReference>